<feature type="transmembrane region" description="Helical" evidence="1">
    <location>
        <begin position="115"/>
        <end position="138"/>
    </location>
</feature>
<evidence type="ECO:0000313" key="2">
    <source>
        <dbReference type="EMBL" id="SDU80399.1"/>
    </source>
</evidence>
<keyword evidence="1" id="KW-1133">Transmembrane helix</keyword>
<name>A0A1H2LHK7_9ACTO</name>
<reference evidence="3" key="1">
    <citation type="submission" date="2016-10" db="EMBL/GenBank/DDBJ databases">
        <authorList>
            <person name="Varghese N."/>
            <person name="Submissions S."/>
        </authorList>
    </citation>
    <scope>NUCLEOTIDE SEQUENCE [LARGE SCALE GENOMIC DNA]</scope>
    <source>
        <strain evidence="3">DSM 10002</strain>
    </source>
</reference>
<gene>
    <name evidence="2" type="ORF">SAMN04489737_1192</name>
</gene>
<accession>A0A1H2LHK7</accession>
<feature type="transmembrane region" description="Helical" evidence="1">
    <location>
        <begin position="150"/>
        <end position="172"/>
    </location>
</feature>
<dbReference type="EMBL" id="LT629804">
    <property type="protein sequence ID" value="SDU80399.1"/>
    <property type="molecule type" value="Genomic_DNA"/>
</dbReference>
<sequence>MSNTDALSEYQRQWTDEYRRALADHSVSLDTAQAEADRQLELLQQLSLDPQHSDDWITIDEAVAQYLAKYPFQKAPQAQEVTVWNTLSFVGTLITGFSIGIPISEWIQGDFSWQISLSANTLIFLTYVSLTVATFVVFRITYYRRGLLRSLLAATPLLASVALALGLPLHIWDRQTLDSSYGSIPTLLAATLGVTLGIAVNVFSKKQDARRAHQGALRMWELHQGDHTNELNRIWLSELEGILRMSYQYNSSLINTTLPELGYHLSIKSTSSEPVLAEEEFGAAHQFAYELACNNHRAVIHAKRNEILGQLALLAVSLLALFSWVIARIIGESFAGHWFILLVGICGSVLFSISTFSCWHDWQAARKQWRLS</sequence>
<feature type="transmembrane region" description="Helical" evidence="1">
    <location>
        <begin position="337"/>
        <end position="359"/>
    </location>
</feature>
<dbReference type="GeneID" id="65344927"/>
<feature type="transmembrane region" description="Helical" evidence="1">
    <location>
        <begin position="311"/>
        <end position="331"/>
    </location>
</feature>
<evidence type="ECO:0000256" key="1">
    <source>
        <dbReference type="SAM" id="Phobius"/>
    </source>
</evidence>
<dbReference type="RefSeq" id="WP_091281016.1">
    <property type="nucleotide sequence ID" value="NZ_JABAPL010000006.1"/>
</dbReference>
<keyword evidence="1" id="KW-0472">Membrane</keyword>
<feature type="transmembrane region" description="Helical" evidence="1">
    <location>
        <begin position="184"/>
        <end position="203"/>
    </location>
</feature>
<keyword evidence="3" id="KW-1185">Reference proteome</keyword>
<dbReference type="AlphaFoldDB" id="A0A1H2LHK7"/>
<proteinExistence type="predicted"/>
<protein>
    <submittedName>
        <fullName evidence="2">Uncharacterized protein</fullName>
    </submittedName>
</protein>
<keyword evidence="1" id="KW-0812">Transmembrane</keyword>
<evidence type="ECO:0000313" key="3">
    <source>
        <dbReference type="Proteomes" id="UP000214355"/>
    </source>
</evidence>
<dbReference type="Proteomes" id="UP000214355">
    <property type="component" value="Chromosome I"/>
</dbReference>
<feature type="transmembrane region" description="Helical" evidence="1">
    <location>
        <begin position="83"/>
        <end position="103"/>
    </location>
</feature>
<organism evidence="2 3">
    <name type="scientific">Arcanobacterium phocae</name>
    <dbReference type="NCBI Taxonomy" id="131112"/>
    <lineage>
        <taxon>Bacteria</taxon>
        <taxon>Bacillati</taxon>
        <taxon>Actinomycetota</taxon>
        <taxon>Actinomycetes</taxon>
        <taxon>Actinomycetales</taxon>
        <taxon>Actinomycetaceae</taxon>
        <taxon>Arcanobacterium</taxon>
    </lineage>
</organism>